<accession>A0ABU5T1H8</accession>
<evidence type="ECO:0000256" key="1">
    <source>
        <dbReference type="ARBA" id="ARBA00004196"/>
    </source>
</evidence>
<keyword evidence="3 4" id="KW-0732">Signal</keyword>
<dbReference type="EMBL" id="JAYGGQ010000001">
    <property type="protein sequence ID" value="MEA5453513.1"/>
    <property type="molecule type" value="Genomic_DNA"/>
</dbReference>
<feature type="chain" id="PRO_5047141280" evidence="4">
    <location>
        <begin position="26"/>
        <end position="334"/>
    </location>
</feature>
<evidence type="ECO:0000259" key="5">
    <source>
        <dbReference type="Pfam" id="PF13407"/>
    </source>
</evidence>
<dbReference type="Proteomes" id="UP001304769">
    <property type="component" value="Unassembled WGS sequence"/>
</dbReference>
<evidence type="ECO:0000256" key="3">
    <source>
        <dbReference type="ARBA" id="ARBA00022729"/>
    </source>
</evidence>
<dbReference type="Pfam" id="PF13407">
    <property type="entry name" value="Peripla_BP_4"/>
    <property type="match status" value="1"/>
</dbReference>
<dbReference type="PROSITE" id="PS51257">
    <property type="entry name" value="PROKAR_LIPOPROTEIN"/>
    <property type="match status" value="1"/>
</dbReference>
<keyword evidence="7" id="KW-1185">Reference proteome</keyword>
<evidence type="ECO:0000256" key="2">
    <source>
        <dbReference type="ARBA" id="ARBA00007639"/>
    </source>
</evidence>
<comment type="subcellular location">
    <subcellularLocation>
        <location evidence="1">Cell envelope</location>
    </subcellularLocation>
</comment>
<comment type="similarity">
    <text evidence="2">Belongs to the bacterial solute-binding protein 2 family.</text>
</comment>
<reference evidence="6 7" key="1">
    <citation type="submission" date="2023-12" db="EMBL/GenBank/DDBJ databases">
        <title>Sinomonas terricola sp. nov, isolated from litchi orchard soil in Guangdong, PR China.</title>
        <authorList>
            <person name="Jiaxin W."/>
            <person name="Yang Z."/>
            <person name="Honghui Z."/>
        </authorList>
    </citation>
    <scope>NUCLEOTIDE SEQUENCE [LARGE SCALE GENOMIC DNA]</scope>
    <source>
        <strain evidence="6 7">JGH33</strain>
    </source>
</reference>
<dbReference type="PANTHER" id="PTHR46847:SF1">
    <property type="entry name" value="D-ALLOSE-BINDING PERIPLASMIC PROTEIN-RELATED"/>
    <property type="match status" value="1"/>
</dbReference>
<evidence type="ECO:0000256" key="4">
    <source>
        <dbReference type="SAM" id="SignalP"/>
    </source>
</evidence>
<gene>
    <name evidence="6" type="ORF">SPF06_02140</name>
</gene>
<dbReference type="InterPro" id="IPR025997">
    <property type="entry name" value="SBP_2_dom"/>
</dbReference>
<dbReference type="CDD" id="cd01536">
    <property type="entry name" value="PBP1_ABC_sugar_binding-like"/>
    <property type="match status" value="1"/>
</dbReference>
<proteinExistence type="inferred from homology"/>
<dbReference type="InterPro" id="IPR028082">
    <property type="entry name" value="Peripla_BP_I"/>
</dbReference>
<dbReference type="Gene3D" id="3.40.50.2300">
    <property type="match status" value="2"/>
</dbReference>
<name>A0ABU5T1H8_9MICC</name>
<dbReference type="RefSeq" id="WP_323277268.1">
    <property type="nucleotide sequence ID" value="NZ_JAYGGQ010000001.1"/>
</dbReference>
<sequence>MFRSLTPRRAALAATAMLTAGILAACGATPNTGTAAAGAAAGDVKHTIAVSFPNASAAPVVQNLFRIAKDEAKAKGYNLVIDDPGSDEAKQVNTIQTWIQQGVGAIVASTLDPKVLDGVAKQARAAGIKWVTFGDSIPDQDATLGFPHSEAGQKLGQAAGDWITKQRGGHAKVAILSWAPAEYARQRQDGITSALKAAAPGAEIVATQDALSSTDGLAKVSTILQAHPDLNMVLAVEDAAGQGGYQAFLNAGHAGNDPKVFIGGIDGAQDELKLVQQGTVYRATSAFNQQLLGEGFVTLPDALLHGETKSYYTPVELVENGNPDITKLLGYYGG</sequence>
<evidence type="ECO:0000313" key="6">
    <source>
        <dbReference type="EMBL" id="MEA5453513.1"/>
    </source>
</evidence>
<feature type="signal peptide" evidence="4">
    <location>
        <begin position="1"/>
        <end position="25"/>
    </location>
</feature>
<evidence type="ECO:0000313" key="7">
    <source>
        <dbReference type="Proteomes" id="UP001304769"/>
    </source>
</evidence>
<dbReference type="PANTHER" id="PTHR46847">
    <property type="entry name" value="D-ALLOSE-BINDING PERIPLASMIC PROTEIN-RELATED"/>
    <property type="match status" value="1"/>
</dbReference>
<dbReference type="SUPFAM" id="SSF53822">
    <property type="entry name" value="Periplasmic binding protein-like I"/>
    <property type="match status" value="1"/>
</dbReference>
<dbReference type="PROSITE" id="PS51318">
    <property type="entry name" value="TAT"/>
    <property type="match status" value="1"/>
</dbReference>
<comment type="caution">
    <text evidence="6">The sequence shown here is derived from an EMBL/GenBank/DDBJ whole genome shotgun (WGS) entry which is preliminary data.</text>
</comment>
<organism evidence="6 7">
    <name type="scientific">Sinomonas terricola</name>
    <dbReference type="NCBI Taxonomy" id="3110330"/>
    <lineage>
        <taxon>Bacteria</taxon>
        <taxon>Bacillati</taxon>
        <taxon>Actinomycetota</taxon>
        <taxon>Actinomycetes</taxon>
        <taxon>Micrococcales</taxon>
        <taxon>Micrococcaceae</taxon>
        <taxon>Sinomonas</taxon>
    </lineage>
</organism>
<protein>
    <submittedName>
        <fullName evidence="6">Sugar ABC transporter substrate-binding protein</fullName>
    </submittedName>
</protein>
<feature type="domain" description="Periplasmic binding protein" evidence="5">
    <location>
        <begin position="48"/>
        <end position="307"/>
    </location>
</feature>
<dbReference type="InterPro" id="IPR006311">
    <property type="entry name" value="TAT_signal"/>
</dbReference>